<dbReference type="AlphaFoldDB" id="A0AA36G942"/>
<comment type="function">
    <text evidence="2">May mediate accelerated ATP-independent bidirectional transbilayer migration of phospholipids upon binding calcium ions that results in a loss of phospholipid asymmetry in the plasma membrane.</text>
</comment>
<dbReference type="Pfam" id="PF03803">
    <property type="entry name" value="Scramblase"/>
    <property type="match status" value="1"/>
</dbReference>
<dbReference type="SUPFAM" id="SSF54518">
    <property type="entry name" value="Tubby C-terminal domain-like"/>
    <property type="match status" value="1"/>
</dbReference>
<sequence length="263" mass="29557">MQVFNTQPGMPPAPPGAPVQWMQPPPTIPNCPPGLEYLTQVDRIFIKQKKSLTEAFTNWEISNKYVLLNSANQQVYYAFEESGCCERQCCGSARGFVMHIVDNFQREVLTIRRPFKYFTGGSCACCRACSVEAHIETPQGEQLGHVIQKFGWCSNNFAVVNGDESKEIFNVLGPNLCGCSYNCDICADKVFEIQSTDGQPVGAIRKKWGGMAREAFTTADIFHVEFPYDLDVRYKATLLGAAFLIDFMQFEQKQNNTQNINID</sequence>
<dbReference type="PANTHER" id="PTHR23248:SF63">
    <property type="entry name" value="PHOSPHOLIPID SCRAMBLASE"/>
    <property type="match status" value="1"/>
</dbReference>
<accession>A0AA36G942</accession>
<proteinExistence type="inferred from homology"/>
<keyword evidence="4" id="KW-1185">Reference proteome</keyword>
<dbReference type="GO" id="GO:0017128">
    <property type="term" value="F:phospholipid scramblase activity"/>
    <property type="evidence" value="ECO:0007669"/>
    <property type="project" value="InterPro"/>
</dbReference>
<dbReference type="EMBL" id="CATQJA010002664">
    <property type="protein sequence ID" value="CAJ0582559.1"/>
    <property type="molecule type" value="Genomic_DNA"/>
</dbReference>
<protein>
    <recommendedName>
        <fullName evidence="2">Phospholipid scramblase</fullName>
    </recommendedName>
</protein>
<reference evidence="3" key="1">
    <citation type="submission" date="2023-06" db="EMBL/GenBank/DDBJ databases">
        <authorList>
            <person name="Delattre M."/>
        </authorList>
    </citation>
    <scope>NUCLEOTIDE SEQUENCE</scope>
    <source>
        <strain evidence="3">AF72</strain>
    </source>
</reference>
<dbReference type="InterPro" id="IPR005552">
    <property type="entry name" value="Scramblase"/>
</dbReference>
<keyword evidence="2" id="KW-0449">Lipoprotein</keyword>
<keyword evidence="2" id="KW-0106">Calcium</keyword>
<comment type="caution">
    <text evidence="3">The sequence shown here is derived from an EMBL/GenBank/DDBJ whole genome shotgun (WGS) entry which is preliminary data.</text>
</comment>
<name>A0AA36G942_9BILA</name>
<dbReference type="InterPro" id="IPR025659">
    <property type="entry name" value="Tubby-like_C"/>
</dbReference>
<evidence type="ECO:0000256" key="1">
    <source>
        <dbReference type="ARBA" id="ARBA00005350"/>
    </source>
</evidence>
<keyword evidence="2" id="KW-0564">Palmitate</keyword>
<organism evidence="3 4">
    <name type="scientific">Mesorhabditis spiculigera</name>
    <dbReference type="NCBI Taxonomy" id="96644"/>
    <lineage>
        <taxon>Eukaryota</taxon>
        <taxon>Metazoa</taxon>
        <taxon>Ecdysozoa</taxon>
        <taxon>Nematoda</taxon>
        <taxon>Chromadorea</taxon>
        <taxon>Rhabditida</taxon>
        <taxon>Rhabditina</taxon>
        <taxon>Rhabditomorpha</taxon>
        <taxon>Rhabditoidea</taxon>
        <taxon>Rhabditidae</taxon>
        <taxon>Mesorhabditinae</taxon>
        <taxon>Mesorhabditis</taxon>
    </lineage>
</organism>
<dbReference type="PANTHER" id="PTHR23248">
    <property type="entry name" value="PHOSPHOLIPID SCRAMBLASE-RELATED"/>
    <property type="match status" value="1"/>
</dbReference>
<evidence type="ECO:0000313" key="4">
    <source>
        <dbReference type="Proteomes" id="UP001177023"/>
    </source>
</evidence>
<evidence type="ECO:0000313" key="3">
    <source>
        <dbReference type="EMBL" id="CAJ0582559.1"/>
    </source>
</evidence>
<evidence type="ECO:0000256" key="2">
    <source>
        <dbReference type="RuleBase" id="RU363116"/>
    </source>
</evidence>
<dbReference type="Proteomes" id="UP001177023">
    <property type="component" value="Unassembled WGS sequence"/>
</dbReference>
<comment type="similarity">
    <text evidence="1 2">Belongs to the phospholipid scramblase family.</text>
</comment>
<feature type="non-terminal residue" evidence="3">
    <location>
        <position position="263"/>
    </location>
</feature>
<comment type="cofactor">
    <cofactor evidence="2">
        <name>Ca(2+)</name>
        <dbReference type="ChEBI" id="CHEBI:29108"/>
    </cofactor>
</comment>
<dbReference type="GO" id="GO:0005886">
    <property type="term" value="C:plasma membrane"/>
    <property type="evidence" value="ECO:0007669"/>
    <property type="project" value="TreeGrafter"/>
</dbReference>
<gene>
    <name evidence="3" type="ORF">MSPICULIGERA_LOCUS20689</name>
</gene>